<evidence type="ECO:0000259" key="3">
    <source>
        <dbReference type="Pfam" id="PF02668"/>
    </source>
</evidence>
<feature type="region of interest" description="Disordered" evidence="2">
    <location>
        <begin position="411"/>
        <end position="432"/>
    </location>
</feature>
<evidence type="ECO:0000256" key="1">
    <source>
        <dbReference type="ARBA" id="ARBA00023002"/>
    </source>
</evidence>
<dbReference type="Gene3D" id="3.60.130.10">
    <property type="entry name" value="Clavaminate synthase-like"/>
    <property type="match status" value="1"/>
</dbReference>
<organism evidence="4 5">
    <name type="scientific">Cryptococcus neoformans Tu259-1</name>
    <dbReference type="NCBI Taxonomy" id="1230072"/>
    <lineage>
        <taxon>Eukaryota</taxon>
        <taxon>Fungi</taxon>
        <taxon>Dikarya</taxon>
        <taxon>Basidiomycota</taxon>
        <taxon>Agaricomycotina</taxon>
        <taxon>Tremellomycetes</taxon>
        <taxon>Tremellales</taxon>
        <taxon>Cryptococcaceae</taxon>
        <taxon>Cryptococcus</taxon>
        <taxon>Cryptococcus neoformans species complex</taxon>
    </lineage>
</organism>
<dbReference type="SUPFAM" id="SSF51197">
    <property type="entry name" value="Clavaminate synthase-like"/>
    <property type="match status" value="1"/>
</dbReference>
<sequence>MTAVQSPVSALHDSFNRLTIDSGLPGGPRTITKRQLTEEEKQAKIYGTSYEPSIEWWTANNKSHIKPADDPLPDGFPEQDNSSSAWDGKALINQPEKWLYRFTVDDIALVETAYKYFASLSLTKNDISRETFPIPTDSTLYKELRKSKYEINHGVGLRVLRGLPVDDWEREQQLIIFAGISAYVGERRIKQGIQNVVHLRDITTLDVDKRPAITVKGQTSGNQVFHNDGSVGIVGLITVGVAENGGLSQLSSVANTYNQLARTRRDIIRELAKSDWVTKQFPEGKPLFFAHENRVISSYSRRPFFGFYEADPDVPTLAKEKHLALDAVHFTAEKYSLDLDLQKGDLEYFNNLTVYHARTASTDSDKNARHLIRIWLENKGQPLPAELRALYAKINAGQGKTWHLEAWDTNPYLPTESAEEEEKKEEEGASYD</sequence>
<protein>
    <submittedName>
        <fullName evidence="4">Taurine catabolism dioxygenase TauD</fullName>
    </submittedName>
</protein>
<feature type="domain" description="TauD/TfdA-like" evidence="3">
    <location>
        <begin position="125"/>
        <end position="375"/>
    </location>
</feature>
<keyword evidence="1" id="KW-0560">Oxidoreductase</keyword>
<gene>
    <name evidence="4" type="ORF">C361_02898</name>
</gene>
<feature type="region of interest" description="Disordered" evidence="2">
    <location>
        <begin position="67"/>
        <end position="86"/>
    </location>
</feature>
<dbReference type="InterPro" id="IPR042098">
    <property type="entry name" value="TauD-like_sf"/>
</dbReference>
<accession>A0A854QMC3</accession>
<dbReference type="FunFam" id="3.60.130.10:FF:000041">
    <property type="entry name" value="Uncharacterized protein"/>
    <property type="match status" value="1"/>
</dbReference>
<dbReference type="AlphaFoldDB" id="A0A854QMC3"/>
<dbReference type="InterPro" id="IPR003819">
    <property type="entry name" value="TauD/TfdA-like"/>
</dbReference>
<comment type="caution">
    <text evidence="4">The sequence shown here is derived from an EMBL/GenBank/DDBJ whole genome shotgun (WGS) entry which is preliminary data.</text>
</comment>
<dbReference type="PANTHER" id="PTHR10696">
    <property type="entry name" value="GAMMA-BUTYROBETAINE HYDROXYLASE-RELATED"/>
    <property type="match status" value="1"/>
</dbReference>
<dbReference type="GO" id="GO:0051213">
    <property type="term" value="F:dioxygenase activity"/>
    <property type="evidence" value="ECO:0007669"/>
    <property type="project" value="UniProtKB-KW"/>
</dbReference>
<evidence type="ECO:0000313" key="4">
    <source>
        <dbReference type="EMBL" id="OXG23130.1"/>
    </source>
</evidence>
<dbReference type="InterPro" id="IPR050411">
    <property type="entry name" value="AlphaKG_dependent_hydroxylases"/>
</dbReference>
<keyword evidence="4" id="KW-0223">Dioxygenase</keyword>
<dbReference type="PANTHER" id="PTHR10696:SF54">
    <property type="entry name" value="FAMILY OXIDOREDUCTASE, PUTATIVE (AFU_ORTHOLOGUE AFUA_4G13850)-RELATED"/>
    <property type="match status" value="1"/>
</dbReference>
<dbReference type="OrthoDB" id="272271at2759"/>
<name>A0A854QMC3_CRYNE</name>
<dbReference type="Pfam" id="PF02668">
    <property type="entry name" value="TauD"/>
    <property type="match status" value="1"/>
</dbReference>
<reference evidence="4 5" key="1">
    <citation type="submission" date="2017-06" db="EMBL/GenBank/DDBJ databases">
        <title>Global population genomics of the pathogenic fungus Cryptococcus neoformans var. grubii.</title>
        <authorList>
            <person name="Cuomo C."/>
            <person name="Litvintseva A."/>
            <person name="Chen Y."/>
            <person name="Young S."/>
            <person name="Zeng Q."/>
            <person name="Chapman S."/>
            <person name="Gujja S."/>
            <person name="Saif S."/>
            <person name="Birren B."/>
        </authorList>
    </citation>
    <scope>NUCLEOTIDE SEQUENCE [LARGE SCALE GENOMIC DNA]</scope>
    <source>
        <strain evidence="4 5">Tu259-1</strain>
    </source>
</reference>
<proteinExistence type="predicted"/>
<evidence type="ECO:0000256" key="2">
    <source>
        <dbReference type="SAM" id="MobiDB-lite"/>
    </source>
</evidence>
<dbReference type="Proteomes" id="UP000199727">
    <property type="component" value="Unassembled WGS sequence"/>
</dbReference>
<evidence type="ECO:0000313" key="5">
    <source>
        <dbReference type="Proteomes" id="UP000199727"/>
    </source>
</evidence>
<dbReference type="EMBL" id="AMKT01000037">
    <property type="protein sequence ID" value="OXG23130.1"/>
    <property type="molecule type" value="Genomic_DNA"/>
</dbReference>